<dbReference type="SUPFAM" id="SSF52540">
    <property type="entry name" value="P-loop containing nucleoside triphosphate hydrolases"/>
    <property type="match status" value="1"/>
</dbReference>
<accession>A0A543GJ79</accession>
<keyword evidence="3" id="KW-0547">Nucleotide-binding</keyword>
<dbReference type="GO" id="GO:0055085">
    <property type="term" value="P:transmembrane transport"/>
    <property type="evidence" value="ECO:0007669"/>
    <property type="project" value="UniProtKB-ARBA"/>
</dbReference>
<dbReference type="Gene3D" id="3.40.50.300">
    <property type="entry name" value="P-loop containing nucleotide triphosphate hydrolases"/>
    <property type="match status" value="1"/>
</dbReference>
<dbReference type="PROSITE" id="PS50893">
    <property type="entry name" value="ABC_TRANSPORTER_2"/>
    <property type="match status" value="1"/>
</dbReference>
<dbReference type="InterPro" id="IPR013563">
    <property type="entry name" value="Oligopep_ABC_C"/>
</dbReference>
<dbReference type="GO" id="GO:0015833">
    <property type="term" value="P:peptide transport"/>
    <property type="evidence" value="ECO:0007669"/>
    <property type="project" value="InterPro"/>
</dbReference>
<evidence type="ECO:0000256" key="2">
    <source>
        <dbReference type="ARBA" id="ARBA00022448"/>
    </source>
</evidence>
<dbReference type="PANTHER" id="PTHR43776:SF7">
    <property type="entry name" value="D,D-DIPEPTIDE TRANSPORT ATP-BINDING PROTEIN DDPF-RELATED"/>
    <property type="match status" value="1"/>
</dbReference>
<proteinExistence type="inferred from homology"/>
<dbReference type="CDD" id="cd03257">
    <property type="entry name" value="ABC_NikE_OppD_transporters"/>
    <property type="match status" value="1"/>
</dbReference>
<dbReference type="PROSITE" id="PS00211">
    <property type="entry name" value="ABC_TRANSPORTER_1"/>
    <property type="match status" value="1"/>
</dbReference>
<sequence>MPLLEAHDLVKRYPVRGSDGLVHALNGVSFALEPGQMLGIVGESGCGKSTLARVLVRLEEPTRGRVLLDGVDLTALRGRRLRAHRRHIQMVFQDPFSSLDPRQPVGAALDEVLAVHRLRRPGRVEELLGIVGLPAEFAQRLPHEMSGGQRQRVGIARALAPEPRVLLLDEPVSALDVSVRAEVMNLLAHLRAELGLAQVFISHDMAMVRQISDRVAVMYFGRVVEEGGWRDVLADPLHPYTAGLRAAVPVPDPSIAQPLTPTVVGEVPDPVRPPAGCPFHPRCPRVEDVCRAELPPLTEIRTGHHAACHVAARAEALR</sequence>
<evidence type="ECO:0000256" key="3">
    <source>
        <dbReference type="ARBA" id="ARBA00022741"/>
    </source>
</evidence>
<dbReference type="Pfam" id="PF08352">
    <property type="entry name" value="oligo_HPY"/>
    <property type="match status" value="1"/>
</dbReference>
<dbReference type="FunFam" id="3.40.50.300:FF:000016">
    <property type="entry name" value="Oligopeptide ABC transporter ATP-binding component"/>
    <property type="match status" value="1"/>
</dbReference>
<name>A0A543GJ79_9PSEU</name>
<dbReference type="InterPro" id="IPR003593">
    <property type="entry name" value="AAA+_ATPase"/>
</dbReference>
<dbReference type="RefSeq" id="WP_142102132.1">
    <property type="nucleotide sequence ID" value="NZ_VFPH01000001.1"/>
</dbReference>
<evidence type="ECO:0000256" key="1">
    <source>
        <dbReference type="ARBA" id="ARBA00005417"/>
    </source>
</evidence>
<keyword evidence="7" id="KW-1185">Reference proteome</keyword>
<keyword evidence="4 6" id="KW-0067">ATP-binding</keyword>
<dbReference type="InterPro" id="IPR050319">
    <property type="entry name" value="ABC_transp_ATP-bind"/>
</dbReference>
<comment type="caution">
    <text evidence="6">The sequence shown here is derived from an EMBL/GenBank/DDBJ whole genome shotgun (WGS) entry which is preliminary data.</text>
</comment>
<dbReference type="InterPro" id="IPR003439">
    <property type="entry name" value="ABC_transporter-like_ATP-bd"/>
</dbReference>
<dbReference type="Proteomes" id="UP000319818">
    <property type="component" value="Unassembled WGS sequence"/>
</dbReference>
<comment type="similarity">
    <text evidence="1">Belongs to the ABC transporter superfamily.</text>
</comment>
<keyword evidence="2" id="KW-0813">Transport</keyword>
<dbReference type="NCBIfam" id="TIGR01727">
    <property type="entry name" value="oligo_HPY"/>
    <property type="match status" value="1"/>
</dbReference>
<dbReference type="InterPro" id="IPR017871">
    <property type="entry name" value="ABC_transporter-like_CS"/>
</dbReference>
<dbReference type="PANTHER" id="PTHR43776">
    <property type="entry name" value="TRANSPORT ATP-BINDING PROTEIN"/>
    <property type="match status" value="1"/>
</dbReference>
<evidence type="ECO:0000259" key="5">
    <source>
        <dbReference type="PROSITE" id="PS50893"/>
    </source>
</evidence>
<reference evidence="6 7" key="1">
    <citation type="submission" date="2019-06" db="EMBL/GenBank/DDBJ databases">
        <title>Sequencing the genomes of 1000 actinobacteria strains.</title>
        <authorList>
            <person name="Klenk H.-P."/>
        </authorList>
    </citation>
    <scope>NUCLEOTIDE SEQUENCE [LARGE SCALE GENOMIC DNA]</scope>
    <source>
        <strain evidence="6 7">DSM 45511</strain>
    </source>
</reference>
<evidence type="ECO:0000313" key="6">
    <source>
        <dbReference type="EMBL" id="TQM46084.1"/>
    </source>
</evidence>
<protein>
    <submittedName>
        <fullName evidence="6">Peptide/nickel transport system ATP-binding protein/oligopeptide transport system ATP-binding protein</fullName>
    </submittedName>
</protein>
<gene>
    <name evidence="6" type="ORF">FB388_3489</name>
</gene>
<evidence type="ECO:0000256" key="4">
    <source>
        <dbReference type="ARBA" id="ARBA00022840"/>
    </source>
</evidence>
<feature type="domain" description="ABC transporter" evidence="5">
    <location>
        <begin position="4"/>
        <end position="245"/>
    </location>
</feature>
<organism evidence="6 7">
    <name type="scientific">Pseudonocardia cypriaca</name>
    <dbReference type="NCBI Taxonomy" id="882449"/>
    <lineage>
        <taxon>Bacteria</taxon>
        <taxon>Bacillati</taxon>
        <taxon>Actinomycetota</taxon>
        <taxon>Actinomycetes</taxon>
        <taxon>Pseudonocardiales</taxon>
        <taxon>Pseudonocardiaceae</taxon>
        <taxon>Pseudonocardia</taxon>
    </lineage>
</organism>
<dbReference type="GO" id="GO:0005524">
    <property type="term" value="F:ATP binding"/>
    <property type="evidence" value="ECO:0007669"/>
    <property type="project" value="UniProtKB-KW"/>
</dbReference>
<dbReference type="InterPro" id="IPR027417">
    <property type="entry name" value="P-loop_NTPase"/>
</dbReference>
<evidence type="ECO:0000313" key="7">
    <source>
        <dbReference type="Proteomes" id="UP000319818"/>
    </source>
</evidence>
<dbReference type="OrthoDB" id="5170605at2"/>
<dbReference type="SMART" id="SM00382">
    <property type="entry name" value="AAA"/>
    <property type="match status" value="1"/>
</dbReference>
<dbReference type="GO" id="GO:0016887">
    <property type="term" value="F:ATP hydrolysis activity"/>
    <property type="evidence" value="ECO:0007669"/>
    <property type="project" value="InterPro"/>
</dbReference>
<dbReference type="AlphaFoldDB" id="A0A543GJ79"/>
<dbReference type="Pfam" id="PF00005">
    <property type="entry name" value="ABC_tran"/>
    <property type="match status" value="1"/>
</dbReference>
<dbReference type="EMBL" id="VFPH01000001">
    <property type="protein sequence ID" value="TQM46084.1"/>
    <property type="molecule type" value="Genomic_DNA"/>
</dbReference>